<dbReference type="SUPFAM" id="SSF52540">
    <property type="entry name" value="P-loop containing nucleoside triphosphate hydrolases"/>
    <property type="match status" value="1"/>
</dbReference>
<evidence type="ECO:0000256" key="1">
    <source>
        <dbReference type="ARBA" id="ARBA00004202"/>
    </source>
</evidence>
<dbReference type="RefSeq" id="WP_005963047.1">
    <property type="nucleotide sequence ID" value="NZ_CP040505.1"/>
</dbReference>
<dbReference type="Gene3D" id="3.40.50.300">
    <property type="entry name" value="P-loop containing nucleotide triphosphate hydrolases"/>
    <property type="match status" value="1"/>
</dbReference>
<keyword evidence="8" id="KW-1185">Reference proteome</keyword>
<protein>
    <submittedName>
        <fullName evidence="7">ABC superfamily ATP binding cassette transporter ABC protein</fullName>
        <ecNumber evidence="7">3.6.3.-</ecNumber>
    </submittedName>
</protein>
<dbReference type="CDD" id="cd03230">
    <property type="entry name" value="ABC_DR_subfamily_A"/>
    <property type="match status" value="1"/>
</dbReference>
<dbReference type="InterPro" id="IPR003593">
    <property type="entry name" value="AAA+_ATPase"/>
</dbReference>
<evidence type="ECO:0000256" key="4">
    <source>
        <dbReference type="ARBA" id="ARBA00022840"/>
    </source>
</evidence>
<feature type="domain" description="ABC transporter" evidence="6">
    <location>
        <begin position="8"/>
        <end position="231"/>
    </location>
</feature>
<dbReference type="OrthoDB" id="9804819at2"/>
<keyword evidence="4" id="KW-0067">ATP-binding</keyword>
<evidence type="ECO:0000256" key="2">
    <source>
        <dbReference type="ARBA" id="ARBA00022448"/>
    </source>
</evidence>
<dbReference type="Pfam" id="PF00005">
    <property type="entry name" value="ABC_tran"/>
    <property type="match status" value="1"/>
</dbReference>
<name>N6W7D9_9ACTO</name>
<keyword evidence="5" id="KW-0046">Antibiotic resistance</keyword>
<dbReference type="GO" id="GO:0005886">
    <property type="term" value="C:plasma membrane"/>
    <property type="evidence" value="ECO:0007669"/>
    <property type="project" value="UniProtKB-SubCell"/>
</dbReference>
<dbReference type="InterPro" id="IPR050763">
    <property type="entry name" value="ABC_transporter_ATP-binding"/>
</dbReference>
<dbReference type="InterPro" id="IPR017871">
    <property type="entry name" value="ABC_transporter-like_CS"/>
</dbReference>
<reference evidence="7 8" key="1">
    <citation type="submission" date="2013-03" db="EMBL/GenBank/DDBJ databases">
        <title>Reference genome for the Human Microbiome Project.</title>
        <authorList>
            <person name="Aqrawi P."/>
            <person name="Ayvaz T."/>
            <person name="Bess C."/>
            <person name="Blankenburg K."/>
            <person name="Coyle M."/>
            <person name="Deng J."/>
            <person name="Forbes L."/>
            <person name="Fowler G."/>
            <person name="Francisco L."/>
            <person name="Fu Q."/>
            <person name="Gibbs R."/>
            <person name="Gross S."/>
            <person name="Gubbala S."/>
            <person name="Hale W."/>
            <person name="Hemphill L."/>
            <person name="Highlander S."/>
            <person name="Hirani K."/>
            <person name="Jackson L."/>
            <person name="Jakkamsetti A."/>
            <person name="Javaid M."/>
            <person name="Jayaseelan J.C."/>
            <person name="Jiang H."/>
            <person name="Joshi V."/>
            <person name="Korchina V."/>
            <person name="Kovar C."/>
            <person name="Lara F."/>
            <person name="Lee S."/>
            <person name="Liu Y."/>
            <person name="Mata R."/>
            <person name="Mathew T."/>
            <person name="Munidasa M."/>
            <person name="Muzny D."/>
            <person name="Nazareth L."/>
            <person name="Ngo R."/>
            <person name="Nguyen L."/>
            <person name="Nguyen N."/>
            <person name="Okwuonu G."/>
            <person name="Ongeri F."/>
            <person name="Palculict T."/>
            <person name="Patil S."/>
            <person name="Petrosino J."/>
            <person name="Pham C."/>
            <person name="Pham P."/>
            <person name="Pu L.-L."/>
            <person name="Qin X."/>
            <person name="Qu J."/>
            <person name="Reid J."/>
            <person name="Ross M."/>
            <person name="Ruth R."/>
            <person name="Saada N."/>
            <person name="San Lucas F."/>
            <person name="Santibanez J."/>
            <person name="Shang Y."/>
            <person name="Simmons D."/>
            <person name="Song X.-Z."/>
            <person name="Tang L.-Y."/>
            <person name="Thornton R."/>
            <person name="Warren J."/>
            <person name="Weissenberger G."/>
            <person name="Wilczek-Boney K."/>
            <person name="Worley K."/>
            <person name="Youmans B."/>
            <person name="Zhang J."/>
            <person name="Zhang L."/>
            <person name="Zhao Z."/>
            <person name="Zhou C."/>
            <person name="Zhu D."/>
            <person name="Zhu Y."/>
        </authorList>
    </citation>
    <scope>NUCLEOTIDE SEQUENCE [LARGE SCALE GENOMIC DNA]</scope>
    <source>
        <strain evidence="7 8">F0333</strain>
    </source>
</reference>
<evidence type="ECO:0000256" key="3">
    <source>
        <dbReference type="ARBA" id="ARBA00022741"/>
    </source>
</evidence>
<comment type="caution">
    <text evidence="7">The sequence shown here is derived from an EMBL/GenBank/DDBJ whole genome shotgun (WGS) entry which is preliminary data.</text>
</comment>
<dbReference type="GO" id="GO:0016887">
    <property type="term" value="F:ATP hydrolysis activity"/>
    <property type="evidence" value="ECO:0007669"/>
    <property type="project" value="InterPro"/>
</dbReference>
<evidence type="ECO:0000259" key="6">
    <source>
        <dbReference type="PROSITE" id="PS50893"/>
    </source>
</evidence>
<organism evidence="7 8">
    <name type="scientific">Schaalia cardiffensis F0333</name>
    <dbReference type="NCBI Taxonomy" id="888050"/>
    <lineage>
        <taxon>Bacteria</taxon>
        <taxon>Bacillati</taxon>
        <taxon>Actinomycetota</taxon>
        <taxon>Actinomycetes</taxon>
        <taxon>Actinomycetales</taxon>
        <taxon>Actinomycetaceae</taxon>
        <taxon>Schaalia</taxon>
    </lineage>
</organism>
<dbReference type="PROSITE" id="PS50893">
    <property type="entry name" value="ABC_TRANSPORTER_2"/>
    <property type="match status" value="1"/>
</dbReference>
<dbReference type="GO" id="GO:0005524">
    <property type="term" value="F:ATP binding"/>
    <property type="evidence" value="ECO:0007669"/>
    <property type="project" value="UniProtKB-KW"/>
</dbReference>
<dbReference type="PANTHER" id="PTHR42711:SF17">
    <property type="entry name" value="ABC TRANSPORTER ATP-BINDING PROTEIN"/>
    <property type="match status" value="1"/>
</dbReference>
<gene>
    <name evidence="7" type="ORF">HMPREF9004_1024</name>
</gene>
<dbReference type="PANTHER" id="PTHR42711">
    <property type="entry name" value="ABC TRANSPORTER ATP-BINDING PROTEIN"/>
    <property type="match status" value="1"/>
</dbReference>
<dbReference type="Proteomes" id="UP000013015">
    <property type="component" value="Unassembled WGS sequence"/>
</dbReference>
<dbReference type="PROSITE" id="PS00211">
    <property type="entry name" value="ABC_TRANSPORTER_1"/>
    <property type="match status" value="1"/>
</dbReference>
<dbReference type="SMART" id="SM00382">
    <property type="entry name" value="AAA"/>
    <property type="match status" value="1"/>
</dbReference>
<dbReference type="EC" id="3.6.3.-" evidence="7"/>
<dbReference type="InterPro" id="IPR027417">
    <property type="entry name" value="P-loop_NTPase"/>
</dbReference>
<dbReference type="STRING" id="888050.HMPREF9004_1024"/>
<dbReference type="GO" id="GO:0046677">
    <property type="term" value="P:response to antibiotic"/>
    <property type="evidence" value="ECO:0007669"/>
    <property type="project" value="UniProtKB-KW"/>
</dbReference>
<evidence type="ECO:0000313" key="8">
    <source>
        <dbReference type="Proteomes" id="UP000013015"/>
    </source>
</evidence>
<dbReference type="InterPro" id="IPR003439">
    <property type="entry name" value="ABC_transporter-like_ATP-bd"/>
</dbReference>
<sequence>MDSTTPAIRVSRIEKSYGKVKALDDINLKVPPGQIMALLGRNGAGKTTLIDVILGLQNPTSGEGALFGMTPREAIRRSLIGVVHQTGSLPMDYTVLEALRIFASVHANTLPLEEIIEETHLEHLVKRRIRKLSGGEQQRMRLALALLPDPMLLILDEPTAGMDATARREFWDLMQRQAQRGRTIVFATHYLAEAESFAQRTVVIQDGRIVADAPTDELRRSVSAKTLRIRIPDLQRDRAADLLGGLEGSGDFCITWSTAPDENALLTLEAKNTDEAAALLLHIEGAHDLEIVPASLEDAFSTLTS</sequence>
<dbReference type="EMBL" id="AQHZ01000015">
    <property type="protein sequence ID" value="ENO18455.1"/>
    <property type="molecule type" value="Genomic_DNA"/>
</dbReference>
<comment type="subcellular location">
    <subcellularLocation>
        <location evidence="1">Cell membrane</location>
        <topology evidence="1">Peripheral membrane protein</topology>
    </subcellularLocation>
</comment>
<evidence type="ECO:0000256" key="5">
    <source>
        <dbReference type="ARBA" id="ARBA00023251"/>
    </source>
</evidence>
<dbReference type="PATRIC" id="fig|888050.3.peg.970"/>
<keyword evidence="7" id="KW-0378">Hydrolase</keyword>
<accession>N6W7D9</accession>
<keyword evidence="2" id="KW-0813">Transport</keyword>
<dbReference type="HOGENOM" id="CLU_000604_1_2_11"/>
<proteinExistence type="predicted"/>
<evidence type="ECO:0000313" key="7">
    <source>
        <dbReference type="EMBL" id="ENO18455.1"/>
    </source>
</evidence>
<dbReference type="eggNOG" id="COG1131">
    <property type="taxonomic scope" value="Bacteria"/>
</dbReference>
<keyword evidence="3" id="KW-0547">Nucleotide-binding</keyword>
<dbReference type="AlphaFoldDB" id="N6W7D9"/>